<keyword evidence="1" id="KW-1133">Transmembrane helix</keyword>
<dbReference type="Proteomes" id="UP000094329">
    <property type="component" value="Unassembled WGS sequence"/>
</dbReference>
<proteinExistence type="predicted"/>
<dbReference type="RefSeq" id="WP_069313321.1">
    <property type="nucleotide sequence ID" value="NZ_MDTU01000001.1"/>
</dbReference>
<evidence type="ECO:0000313" key="2">
    <source>
        <dbReference type="EMBL" id="ODN43524.1"/>
    </source>
</evidence>
<accession>A0ABX3A4I8</accession>
<evidence type="ECO:0000256" key="1">
    <source>
        <dbReference type="SAM" id="Phobius"/>
    </source>
</evidence>
<name>A0ABX3A4I8_9GAMM</name>
<sequence length="90" mass="10401">MVKYFKGLTFKTGVLPSISLHFTLLFGLILYYQLNPPHYKIPGQKATIINAQFIQQFLPIQAKEPKTIPTHQKIEKNQETIIQNYTALKI</sequence>
<organism evidence="2 3">
    <name type="scientific">Piscirickettsia litoralis</name>
    <dbReference type="NCBI Taxonomy" id="1891921"/>
    <lineage>
        <taxon>Bacteria</taxon>
        <taxon>Pseudomonadati</taxon>
        <taxon>Pseudomonadota</taxon>
        <taxon>Gammaproteobacteria</taxon>
        <taxon>Thiotrichales</taxon>
        <taxon>Piscirickettsiaceae</taxon>
        <taxon>Piscirickettsia</taxon>
    </lineage>
</organism>
<evidence type="ECO:0000313" key="3">
    <source>
        <dbReference type="Proteomes" id="UP000094329"/>
    </source>
</evidence>
<feature type="transmembrane region" description="Helical" evidence="1">
    <location>
        <begin position="12"/>
        <end position="32"/>
    </location>
</feature>
<keyword evidence="1" id="KW-0472">Membrane</keyword>
<comment type="caution">
    <text evidence="2">The sequence shown here is derived from an EMBL/GenBank/DDBJ whole genome shotgun (WGS) entry which is preliminary data.</text>
</comment>
<keyword evidence="1" id="KW-0812">Transmembrane</keyword>
<gene>
    <name evidence="2" type="ORF">BGC07_12100</name>
</gene>
<protein>
    <submittedName>
        <fullName evidence="2">Uncharacterized protein</fullName>
    </submittedName>
</protein>
<dbReference type="EMBL" id="MDTU01000001">
    <property type="protein sequence ID" value="ODN43524.1"/>
    <property type="molecule type" value="Genomic_DNA"/>
</dbReference>
<keyword evidence="3" id="KW-1185">Reference proteome</keyword>
<reference evidence="2 3" key="1">
    <citation type="submission" date="2016-08" db="EMBL/GenBank/DDBJ databases">
        <title>Draft genome sequence of Candidatus Piscirickettsia litoralis, from seawater.</title>
        <authorList>
            <person name="Wan X."/>
            <person name="Lee A.J."/>
            <person name="Hou S."/>
            <person name="Donachie S.P."/>
        </authorList>
    </citation>
    <scope>NUCLEOTIDE SEQUENCE [LARGE SCALE GENOMIC DNA]</scope>
    <source>
        <strain evidence="2 3">Y2</strain>
    </source>
</reference>